<organism evidence="1 2">
    <name type="scientific">Arthrobacter liuii</name>
    <dbReference type="NCBI Taxonomy" id="1476996"/>
    <lineage>
        <taxon>Bacteria</taxon>
        <taxon>Bacillati</taxon>
        <taxon>Actinomycetota</taxon>
        <taxon>Actinomycetes</taxon>
        <taxon>Micrococcales</taxon>
        <taxon>Micrococcaceae</taxon>
        <taxon>Arthrobacter</taxon>
    </lineage>
</organism>
<reference evidence="2" key="1">
    <citation type="journal article" date="2019" name="Int. J. Syst. Evol. Microbiol.">
        <title>The Global Catalogue of Microorganisms (GCM) 10K type strain sequencing project: providing services to taxonomists for standard genome sequencing and annotation.</title>
        <authorList>
            <consortium name="The Broad Institute Genomics Platform"/>
            <consortium name="The Broad Institute Genome Sequencing Center for Infectious Disease"/>
            <person name="Wu L."/>
            <person name="Ma J."/>
        </authorList>
    </citation>
    <scope>NUCLEOTIDE SEQUENCE [LARGE SCALE GENOMIC DNA]</scope>
    <source>
        <strain evidence="2">CGMCC 1.12778</strain>
    </source>
</reference>
<comment type="caution">
    <text evidence="1">The sequence shown here is derived from an EMBL/GenBank/DDBJ whole genome shotgun (WGS) entry which is preliminary data.</text>
</comment>
<accession>A0ABQ2AC16</accession>
<sequence>MAAIALAGVLAAWRLWSIHQQTSDWVLWPKAIPSKVQFAGREYNCGPTPQPAQRDVIGMTMQGKTAGGAEILAEPSSGEARVFIIVKTADRTVGCGLLGGP</sequence>
<name>A0ABQ2AC16_9MICC</name>
<gene>
    <name evidence="1" type="ORF">GCM10007170_01640</name>
</gene>
<evidence type="ECO:0000313" key="1">
    <source>
        <dbReference type="EMBL" id="GGH89672.1"/>
    </source>
</evidence>
<dbReference type="Proteomes" id="UP000643279">
    <property type="component" value="Unassembled WGS sequence"/>
</dbReference>
<dbReference type="RefSeq" id="WP_229748235.1">
    <property type="nucleotide sequence ID" value="NZ_BMFW01000001.1"/>
</dbReference>
<dbReference type="EMBL" id="BMFW01000001">
    <property type="protein sequence ID" value="GGH89672.1"/>
    <property type="molecule type" value="Genomic_DNA"/>
</dbReference>
<evidence type="ECO:0000313" key="2">
    <source>
        <dbReference type="Proteomes" id="UP000643279"/>
    </source>
</evidence>
<protein>
    <submittedName>
        <fullName evidence="1">Uncharacterized protein</fullName>
    </submittedName>
</protein>
<keyword evidence="2" id="KW-1185">Reference proteome</keyword>
<proteinExistence type="predicted"/>